<evidence type="ECO:0000256" key="4">
    <source>
        <dbReference type="ARBA" id="ARBA00022980"/>
    </source>
</evidence>
<dbReference type="GO" id="GO:0003735">
    <property type="term" value="F:structural constituent of ribosome"/>
    <property type="evidence" value="ECO:0007669"/>
    <property type="project" value="InterPro"/>
</dbReference>
<dbReference type="GO" id="GO:0005840">
    <property type="term" value="C:ribosome"/>
    <property type="evidence" value="ECO:0007669"/>
    <property type="project" value="UniProtKB-KW"/>
</dbReference>
<organism evidence="9 10">
    <name type="scientific">Rufibacter radiotolerans</name>
    <dbReference type="NCBI Taxonomy" id="1379910"/>
    <lineage>
        <taxon>Bacteria</taxon>
        <taxon>Pseudomonadati</taxon>
        <taxon>Bacteroidota</taxon>
        <taxon>Cytophagia</taxon>
        <taxon>Cytophagales</taxon>
        <taxon>Hymenobacteraceae</taxon>
        <taxon>Rufibacter</taxon>
    </lineage>
</organism>
<keyword evidence="10" id="KW-1185">Reference proteome</keyword>
<dbReference type="PROSITE" id="PS00651">
    <property type="entry name" value="RIBOSOMAL_L9"/>
    <property type="match status" value="1"/>
</dbReference>
<comment type="similarity">
    <text evidence="1 7">Belongs to the bacterial ribosomal protein bL9 family.</text>
</comment>
<dbReference type="Gene3D" id="3.10.430.100">
    <property type="entry name" value="Ribosomal protein L9, C-terminal domain"/>
    <property type="match status" value="1"/>
</dbReference>
<sequence>MEVILKDDVKGVGYKNDIVTVKPGYGRNYLIPQGLAEMATSSARKVVSENIRQAAHKAEKIQKDAQEIANRIGDTVLEIPAKAGESGKIFGAVTTLQVSEALKALGYEVDRKRIDFDQEVKSLGEYTATINLHKEVKHQVRFNVVAA</sequence>
<dbReference type="EMBL" id="CP010777">
    <property type="protein sequence ID" value="AKQ46097.1"/>
    <property type="molecule type" value="Genomic_DNA"/>
</dbReference>
<accession>A0A0H4VQA7</accession>
<dbReference type="Pfam" id="PF03948">
    <property type="entry name" value="Ribosomal_L9_C"/>
    <property type="match status" value="1"/>
</dbReference>
<keyword evidence="4 7" id="KW-0689">Ribosomal protein</keyword>
<evidence type="ECO:0000256" key="7">
    <source>
        <dbReference type="HAMAP-Rule" id="MF_00503"/>
    </source>
</evidence>
<dbReference type="STRING" id="1379910.TH63_11405"/>
<dbReference type="Proteomes" id="UP000036458">
    <property type="component" value="Chromosome"/>
</dbReference>
<dbReference type="Gene3D" id="3.40.5.10">
    <property type="entry name" value="Ribosomal protein L9, N-terminal domain"/>
    <property type="match status" value="1"/>
</dbReference>
<dbReference type="Pfam" id="PF01281">
    <property type="entry name" value="Ribosomal_L9_N"/>
    <property type="match status" value="1"/>
</dbReference>
<dbReference type="AlphaFoldDB" id="A0A0H4VQA7"/>
<dbReference type="HAMAP" id="MF_00503">
    <property type="entry name" value="Ribosomal_bL9"/>
    <property type="match status" value="1"/>
</dbReference>
<dbReference type="InterPro" id="IPR009027">
    <property type="entry name" value="Ribosomal_bL9/RNase_H1_N"/>
</dbReference>
<comment type="function">
    <text evidence="7">Binds to the 23S rRNA.</text>
</comment>
<keyword evidence="2 7" id="KW-0699">rRNA-binding</keyword>
<feature type="domain" description="Ribosomal protein L9" evidence="8">
    <location>
        <begin position="13"/>
        <end position="40"/>
    </location>
</feature>
<dbReference type="GO" id="GO:0006412">
    <property type="term" value="P:translation"/>
    <property type="evidence" value="ECO:0007669"/>
    <property type="project" value="UniProtKB-UniRule"/>
</dbReference>
<dbReference type="InterPro" id="IPR020594">
    <property type="entry name" value="Ribosomal_bL9_bac/chp"/>
</dbReference>
<dbReference type="KEGG" id="ruf:TH63_11405"/>
<dbReference type="RefSeq" id="WP_048921045.1">
    <property type="nucleotide sequence ID" value="NZ_CP010777.1"/>
</dbReference>
<dbReference type="InterPro" id="IPR036935">
    <property type="entry name" value="Ribosomal_bL9_N_sf"/>
</dbReference>
<evidence type="ECO:0000256" key="3">
    <source>
        <dbReference type="ARBA" id="ARBA00022884"/>
    </source>
</evidence>
<keyword evidence="3 7" id="KW-0694">RNA-binding</keyword>
<dbReference type="OrthoDB" id="9788336at2"/>
<evidence type="ECO:0000256" key="1">
    <source>
        <dbReference type="ARBA" id="ARBA00010605"/>
    </source>
</evidence>
<dbReference type="GO" id="GO:0019843">
    <property type="term" value="F:rRNA binding"/>
    <property type="evidence" value="ECO:0007669"/>
    <property type="project" value="UniProtKB-UniRule"/>
</dbReference>
<evidence type="ECO:0000259" key="8">
    <source>
        <dbReference type="PROSITE" id="PS00651"/>
    </source>
</evidence>
<reference evidence="9 10" key="1">
    <citation type="submission" date="2015-01" db="EMBL/GenBank/DDBJ databases">
        <title>Rufibacter sp./DG31D/ whole genome sequencing.</title>
        <authorList>
            <person name="Kim M.K."/>
            <person name="Srinivasan S."/>
            <person name="Lee J.-J."/>
        </authorList>
    </citation>
    <scope>NUCLEOTIDE SEQUENCE [LARGE SCALE GENOMIC DNA]</scope>
    <source>
        <strain evidence="9 10">DG31D</strain>
    </source>
</reference>
<dbReference type="InterPro" id="IPR036791">
    <property type="entry name" value="Ribosomal_bL9_C_sf"/>
</dbReference>
<gene>
    <name evidence="7" type="primary">rplI</name>
    <name evidence="9" type="ORF">TH63_11405</name>
</gene>
<dbReference type="InterPro" id="IPR020070">
    <property type="entry name" value="Ribosomal_bL9_N"/>
</dbReference>
<evidence type="ECO:0000256" key="5">
    <source>
        <dbReference type="ARBA" id="ARBA00023274"/>
    </source>
</evidence>
<dbReference type="PANTHER" id="PTHR21368">
    <property type="entry name" value="50S RIBOSOMAL PROTEIN L9"/>
    <property type="match status" value="1"/>
</dbReference>
<evidence type="ECO:0000256" key="6">
    <source>
        <dbReference type="ARBA" id="ARBA00035292"/>
    </source>
</evidence>
<dbReference type="GO" id="GO:1990904">
    <property type="term" value="C:ribonucleoprotein complex"/>
    <property type="evidence" value="ECO:0007669"/>
    <property type="project" value="UniProtKB-KW"/>
</dbReference>
<dbReference type="NCBIfam" id="TIGR00158">
    <property type="entry name" value="L9"/>
    <property type="match status" value="1"/>
</dbReference>
<name>A0A0H4VQA7_9BACT</name>
<dbReference type="SUPFAM" id="SSF55658">
    <property type="entry name" value="L9 N-domain-like"/>
    <property type="match status" value="1"/>
</dbReference>
<evidence type="ECO:0000313" key="9">
    <source>
        <dbReference type="EMBL" id="AKQ46097.1"/>
    </source>
</evidence>
<protein>
    <recommendedName>
        <fullName evidence="6 7">Large ribosomal subunit protein bL9</fullName>
    </recommendedName>
</protein>
<dbReference type="PATRIC" id="fig|1379910.4.peg.2467"/>
<keyword evidence="5 7" id="KW-0687">Ribonucleoprotein</keyword>
<dbReference type="InterPro" id="IPR020069">
    <property type="entry name" value="Ribosomal_bL9_C"/>
</dbReference>
<evidence type="ECO:0000256" key="2">
    <source>
        <dbReference type="ARBA" id="ARBA00022730"/>
    </source>
</evidence>
<proteinExistence type="inferred from homology"/>
<evidence type="ECO:0000313" key="10">
    <source>
        <dbReference type="Proteomes" id="UP000036458"/>
    </source>
</evidence>
<dbReference type="InterPro" id="IPR000244">
    <property type="entry name" value="Ribosomal_bL9"/>
</dbReference>
<dbReference type="SUPFAM" id="SSF55653">
    <property type="entry name" value="Ribosomal protein L9 C-domain"/>
    <property type="match status" value="1"/>
</dbReference>